<gene>
    <name evidence="1" type="ORF">FACUT_5781</name>
</gene>
<comment type="caution">
    <text evidence="1">The sequence shown here is derived from an EMBL/GenBank/DDBJ whole genome shotgun (WGS) entry which is preliminary data.</text>
</comment>
<evidence type="ECO:0000313" key="2">
    <source>
        <dbReference type="Proteomes" id="UP000536711"/>
    </source>
</evidence>
<dbReference type="EMBL" id="JAADJF010000132">
    <property type="protein sequence ID" value="KAF4437232.1"/>
    <property type="molecule type" value="Genomic_DNA"/>
</dbReference>
<proteinExistence type="predicted"/>
<evidence type="ECO:0000313" key="1">
    <source>
        <dbReference type="EMBL" id="KAF4437232.1"/>
    </source>
</evidence>
<organism evidence="1 2">
    <name type="scientific">Fusarium acutatum</name>
    <dbReference type="NCBI Taxonomy" id="78861"/>
    <lineage>
        <taxon>Eukaryota</taxon>
        <taxon>Fungi</taxon>
        <taxon>Dikarya</taxon>
        <taxon>Ascomycota</taxon>
        <taxon>Pezizomycotina</taxon>
        <taxon>Sordariomycetes</taxon>
        <taxon>Hypocreomycetidae</taxon>
        <taxon>Hypocreales</taxon>
        <taxon>Nectriaceae</taxon>
        <taxon>Fusarium</taxon>
        <taxon>Fusarium fujikuroi species complex</taxon>
    </lineage>
</organism>
<accession>A0A8H4JTC0</accession>
<protein>
    <submittedName>
        <fullName evidence="1">Uncharacterized protein</fullName>
    </submittedName>
</protein>
<dbReference type="AlphaFoldDB" id="A0A8H4JTC0"/>
<dbReference type="Proteomes" id="UP000536711">
    <property type="component" value="Unassembled WGS sequence"/>
</dbReference>
<name>A0A8H4JTC0_9HYPO</name>
<reference evidence="1 2" key="1">
    <citation type="submission" date="2020-01" db="EMBL/GenBank/DDBJ databases">
        <title>Identification and distribution of gene clusters putatively required for synthesis of sphingolipid metabolism inhibitors in phylogenetically diverse species of the filamentous fungus Fusarium.</title>
        <authorList>
            <person name="Kim H.-S."/>
            <person name="Busman M."/>
            <person name="Brown D.W."/>
            <person name="Divon H."/>
            <person name="Uhlig S."/>
            <person name="Proctor R.H."/>
        </authorList>
    </citation>
    <scope>NUCLEOTIDE SEQUENCE [LARGE SCALE GENOMIC DNA]</scope>
    <source>
        <strain evidence="1 2">NRRL 13308</strain>
    </source>
</reference>
<sequence length="415" mass="48059">MRSLALPVEPPQAQKKAADREFLWFPYLYQDVRLLIWEAALRPLPSKNYNATHRFRVPVWEGDDPSLLETSDVGHKSPPLFGSRVTRELDDLKMREPMSNCPEGLKSVVHWDYGLWKACVESRWVISRRFRQKFWQEIKVALLEDRQAIPKEIREPFNMEAAWQKKSMLTENDYMECKGKWYKDFASVANIDGMYNNIVAIHPARDLFIIEDERWMHEIARQPGDREQEDNAVQLFRENAISPTSDGSPVMGNIGFVFDRSWANGITRLDNPPMRLTEAKTKNNPRGLFLLLLHLIVMRILGGMRLWLIDEKFSPCHTCKTKQDAEKEVEEEKRDRKVFYRYGKEDLVEVDVKPNVMWVTVDNANCIIATSCGILEYVGNDPIAGTSAFNPDPRAKPLDVWSCIGVLAPRSRTPY</sequence>
<dbReference type="OrthoDB" id="3596450at2759"/>
<keyword evidence="2" id="KW-1185">Reference proteome</keyword>